<gene>
    <name evidence="2" type="ORF">EV192_114120</name>
</gene>
<dbReference type="InterPro" id="IPR010852">
    <property type="entry name" value="ABATE"/>
</dbReference>
<evidence type="ECO:0000259" key="1">
    <source>
        <dbReference type="Pfam" id="PF11706"/>
    </source>
</evidence>
<dbReference type="Gene3D" id="1.10.3300.10">
    <property type="entry name" value="Jann2411-like domain"/>
    <property type="match status" value="1"/>
</dbReference>
<name>A0A4V2S4W1_9PSEU</name>
<evidence type="ECO:0000313" key="2">
    <source>
        <dbReference type="EMBL" id="TCO49750.1"/>
    </source>
</evidence>
<evidence type="ECO:0000313" key="3">
    <source>
        <dbReference type="Proteomes" id="UP000295680"/>
    </source>
</evidence>
<dbReference type="InterPro" id="IPR021005">
    <property type="entry name" value="Znf_CGNR"/>
</dbReference>
<organism evidence="2 3">
    <name type="scientific">Actinocrispum wychmicini</name>
    <dbReference type="NCBI Taxonomy" id="1213861"/>
    <lineage>
        <taxon>Bacteria</taxon>
        <taxon>Bacillati</taxon>
        <taxon>Actinomycetota</taxon>
        <taxon>Actinomycetes</taxon>
        <taxon>Pseudonocardiales</taxon>
        <taxon>Pseudonocardiaceae</taxon>
        <taxon>Actinocrispum</taxon>
    </lineage>
</organism>
<dbReference type="Pfam" id="PF07336">
    <property type="entry name" value="ABATE"/>
    <property type="match status" value="1"/>
</dbReference>
<dbReference type="Pfam" id="PF11706">
    <property type="entry name" value="zf-CGNR"/>
    <property type="match status" value="1"/>
</dbReference>
<dbReference type="Proteomes" id="UP000295680">
    <property type="component" value="Unassembled WGS sequence"/>
</dbReference>
<feature type="domain" description="Zinc finger CGNR" evidence="1">
    <location>
        <begin position="139"/>
        <end position="179"/>
    </location>
</feature>
<dbReference type="AlphaFoldDB" id="A0A4V2S4W1"/>
<dbReference type="SUPFAM" id="SSF160904">
    <property type="entry name" value="Jann2411-like"/>
    <property type="match status" value="1"/>
</dbReference>
<keyword evidence="3" id="KW-1185">Reference proteome</keyword>
<dbReference type="EMBL" id="SLWS01000014">
    <property type="protein sequence ID" value="TCO49750.1"/>
    <property type="molecule type" value="Genomic_DNA"/>
</dbReference>
<dbReference type="PANTHER" id="PTHR35525">
    <property type="entry name" value="BLL6575 PROTEIN"/>
    <property type="match status" value="1"/>
</dbReference>
<comment type="caution">
    <text evidence="2">The sequence shown here is derived from an EMBL/GenBank/DDBJ whole genome shotgun (WGS) entry which is preliminary data.</text>
</comment>
<dbReference type="InterPro" id="IPR023286">
    <property type="entry name" value="ABATE_dom_sf"/>
</dbReference>
<dbReference type="PANTHER" id="PTHR35525:SF3">
    <property type="entry name" value="BLL6575 PROTEIN"/>
    <property type="match status" value="1"/>
</dbReference>
<reference evidence="2 3" key="1">
    <citation type="submission" date="2019-03" db="EMBL/GenBank/DDBJ databases">
        <title>Genomic Encyclopedia of Type Strains, Phase IV (KMG-IV): sequencing the most valuable type-strain genomes for metagenomic binning, comparative biology and taxonomic classification.</title>
        <authorList>
            <person name="Goeker M."/>
        </authorList>
    </citation>
    <scope>NUCLEOTIDE SEQUENCE [LARGE SCALE GENOMIC DNA]</scope>
    <source>
        <strain evidence="2 3">DSM 45934</strain>
    </source>
</reference>
<proteinExistence type="predicted"/>
<accession>A0A4V2S4W1</accession>
<protein>
    <submittedName>
        <fullName evidence="2">Putative RNA-binding Zn ribbon-like protein</fullName>
    </submittedName>
</protein>
<sequence length="188" mass="20796">MLGEPLPVELMNTVWADRDGVHDSLDSPAGLADWLAAVRPRLPHLPESGPLPLAEFRRLRDALRVLAAAVTEDTRSTRELDVESAVDVLNASCAYAPNWSAMTWPDTLTKIAAQPFADAALSIIAEEAVALFAGPDRSRLRACYAPTCVLFFIRNHPRREWCSASCGNRARVARHYRRHHADSEQGRS</sequence>